<dbReference type="Proteomes" id="UP000238217">
    <property type="component" value="Unassembled WGS sequence"/>
</dbReference>
<dbReference type="Pfam" id="PF25591">
    <property type="entry name" value="LRV_2"/>
    <property type="match status" value="1"/>
</dbReference>
<dbReference type="EMBL" id="PVTY01000012">
    <property type="protein sequence ID" value="PRZ14214.1"/>
    <property type="molecule type" value="Genomic_DNA"/>
</dbReference>
<evidence type="ECO:0000313" key="5">
    <source>
        <dbReference type="Proteomes" id="UP000238217"/>
    </source>
</evidence>
<protein>
    <recommendedName>
        <fullName evidence="3">Leucine rich repeat variant domain-containing protein</fullName>
    </recommendedName>
</protein>
<dbReference type="OrthoDB" id="5179995at2"/>
<feature type="compositionally biased region" description="Acidic residues" evidence="1">
    <location>
        <begin position="220"/>
        <end position="235"/>
    </location>
</feature>
<organism evidence="4 5">
    <name type="scientific">Nesterenkonia sandarakina</name>
    <dbReference type="NCBI Taxonomy" id="272918"/>
    <lineage>
        <taxon>Bacteria</taxon>
        <taxon>Bacillati</taxon>
        <taxon>Actinomycetota</taxon>
        <taxon>Actinomycetes</taxon>
        <taxon>Micrococcales</taxon>
        <taxon>Micrococcaceae</taxon>
        <taxon>Nesterenkonia</taxon>
    </lineage>
</organism>
<evidence type="ECO:0000256" key="2">
    <source>
        <dbReference type="SAM" id="Phobius"/>
    </source>
</evidence>
<feature type="region of interest" description="Disordered" evidence="1">
    <location>
        <begin position="60"/>
        <end position="90"/>
    </location>
</feature>
<keyword evidence="5" id="KW-1185">Reference proteome</keyword>
<keyword evidence="2" id="KW-0812">Transmembrane</keyword>
<feature type="compositionally biased region" description="Low complexity" evidence="1">
    <location>
        <begin position="81"/>
        <end position="90"/>
    </location>
</feature>
<evidence type="ECO:0000259" key="3">
    <source>
        <dbReference type="Pfam" id="PF25591"/>
    </source>
</evidence>
<dbReference type="AlphaFoldDB" id="A0A2T0YGT8"/>
<dbReference type="RefSeq" id="WP_106123469.1">
    <property type="nucleotide sequence ID" value="NZ_PVTY01000012.1"/>
</dbReference>
<accession>A0A2T0YGT8</accession>
<keyword evidence="2" id="KW-1133">Transmembrane helix</keyword>
<feature type="compositionally biased region" description="Low complexity" evidence="1">
    <location>
        <begin position="205"/>
        <end position="219"/>
    </location>
</feature>
<sequence>MASIDDDLGGIAADPRTDWDTLHWLAENHPSLRPAVAENPATYPELLEALATLGDPEIDAALARRETTAASTEPAEPPASDPAHPAPAAAWAHTPGEAAPIGHDQPGVEDTGEIDAVSAEDSRAAPSVAAGAAEGSWFANGSFDGAPAGYSTMAPPVRSPAARPAAYPRRQSKAPRFVLAVLLPVLVLVALTALALSMLDGGSPEDSTAAEAPAQAQSSEEAEGESEDESAEEPEPSPTPEPPTPEELRAEVAALPGESSCESPAEDGEVLAALASATTQDGSWVEPEDGTLVQETLTGLQESCGSSHAAALFLDLRESEETASALRGTAEDMGSAWIQAAAPAQGLALTSFVSPDGNVLCELADTLRCRVLQHSFAAPDGCTEGVTYSIAVDRAAEPDCENPVPQQGQQVLGYGQTASNEFFACTSFQSQMSCWNQLTGEGINLSASRNWTY</sequence>
<feature type="transmembrane region" description="Helical" evidence="2">
    <location>
        <begin position="177"/>
        <end position="199"/>
    </location>
</feature>
<evidence type="ECO:0000313" key="4">
    <source>
        <dbReference type="EMBL" id="PRZ14214.1"/>
    </source>
</evidence>
<evidence type="ECO:0000256" key="1">
    <source>
        <dbReference type="SAM" id="MobiDB-lite"/>
    </source>
</evidence>
<keyword evidence="2" id="KW-0472">Membrane</keyword>
<feature type="region of interest" description="Disordered" evidence="1">
    <location>
        <begin position="202"/>
        <end position="246"/>
    </location>
</feature>
<feature type="compositionally biased region" description="Pro residues" evidence="1">
    <location>
        <begin position="236"/>
        <end position="245"/>
    </location>
</feature>
<dbReference type="InterPro" id="IPR057893">
    <property type="entry name" value="LRV_2"/>
</dbReference>
<feature type="domain" description="Leucine rich repeat variant" evidence="3">
    <location>
        <begin position="11"/>
        <end position="65"/>
    </location>
</feature>
<comment type="caution">
    <text evidence="4">The sequence shown here is derived from an EMBL/GenBank/DDBJ whole genome shotgun (WGS) entry which is preliminary data.</text>
</comment>
<gene>
    <name evidence="4" type="ORF">BCL67_11277</name>
</gene>
<reference evidence="4 5" key="1">
    <citation type="submission" date="2018-03" db="EMBL/GenBank/DDBJ databases">
        <title>Comparative analysis of microorganisms from saline springs in Andes Mountain Range, Colombia.</title>
        <authorList>
            <person name="Rubin E."/>
        </authorList>
    </citation>
    <scope>NUCLEOTIDE SEQUENCE [LARGE SCALE GENOMIC DNA]</scope>
    <source>
        <strain evidence="4 5">CG 35</strain>
    </source>
</reference>
<name>A0A2T0YGT8_9MICC</name>
<proteinExistence type="predicted"/>